<dbReference type="EMBL" id="BQNB010013313">
    <property type="protein sequence ID" value="GJT14457.1"/>
    <property type="molecule type" value="Genomic_DNA"/>
</dbReference>
<evidence type="ECO:0000256" key="1">
    <source>
        <dbReference type="SAM" id="MobiDB-lite"/>
    </source>
</evidence>
<sequence>MQSSTHIHSSINAIIIHPKQPDEYQVNEPDVRKLNSMLKSLGLVPQSSNTRFVYTKEEDGEVMFIDIIQDDNEPQNESPNEGEGTTTEGPAEEYFDTFPTRD</sequence>
<reference evidence="2" key="1">
    <citation type="journal article" date="2022" name="Int. J. Mol. Sci.">
        <title>Draft Genome of Tanacetum Coccineum: Genomic Comparison of Closely Related Tanacetum-Family Plants.</title>
        <authorList>
            <person name="Yamashiro T."/>
            <person name="Shiraishi A."/>
            <person name="Nakayama K."/>
            <person name="Satake H."/>
        </authorList>
    </citation>
    <scope>NUCLEOTIDE SEQUENCE</scope>
</reference>
<evidence type="ECO:0000313" key="3">
    <source>
        <dbReference type="Proteomes" id="UP001151760"/>
    </source>
</evidence>
<evidence type="ECO:0000313" key="2">
    <source>
        <dbReference type="EMBL" id="GJT14457.1"/>
    </source>
</evidence>
<comment type="caution">
    <text evidence="2">The sequence shown here is derived from an EMBL/GenBank/DDBJ whole genome shotgun (WGS) entry which is preliminary data.</text>
</comment>
<protein>
    <submittedName>
        <fullName evidence="2">Uncharacterized protein</fullName>
    </submittedName>
</protein>
<feature type="region of interest" description="Disordered" evidence="1">
    <location>
        <begin position="68"/>
        <end position="102"/>
    </location>
</feature>
<name>A0ABQ5BKZ0_9ASTR</name>
<reference evidence="2" key="2">
    <citation type="submission" date="2022-01" db="EMBL/GenBank/DDBJ databases">
        <authorList>
            <person name="Yamashiro T."/>
            <person name="Shiraishi A."/>
            <person name="Satake H."/>
            <person name="Nakayama K."/>
        </authorList>
    </citation>
    <scope>NUCLEOTIDE SEQUENCE</scope>
</reference>
<keyword evidence="3" id="KW-1185">Reference proteome</keyword>
<proteinExistence type="predicted"/>
<organism evidence="2 3">
    <name type="scientific">Tanacetum coccineum</name>
    <dbReference type="NCBI Taxonomy" id="301880"/>
    <lineage>
        <taxon>Eukaryota</taxon>
        <taxon>Viridiplantae</taxon>
        <taxon>Streptophyta</taxon>
        <taxon>Embryophyta</taxon>
        <taxon>Tracheophyta</taxon>
        <taxon>Spermatophyta</taxon>
        <taxon>Magnoliopsida</taxon>
        <taxon>eudicotyledons</taxon>
        <taxon>Gunneridae</taxon>
        <taxon>Pentapetalae</taxon>
        <taxon>asterids</taxon>
        <taxon>campanulids</taxon>
        <taxon>Asterales</taxon>
        <taxon>Asteraceae</taxon>
        <taxon>Asteroideae</taxon>
        <taxon>Anthemideae</taxon>
        <taxon>Anthemidinae</taxon>
        <taxon>Tanacetum</taxon>
    </lineage>
</organism>
<dbReference type="Proteomes" id="UP001151760">
    <property type="component" value="Unassembled WGS sequence"/>
</dbReference>
<accession>A0ABQ5BKZ0</accession>
<gene>
    <name evidence="2" type="ORF">Tco_0861499</name>
</gene>